<dbReference type="AlphaFoldDB" id="A0A7Z0IME7"/>
<feature type="transmembrane region" description="Helical" evidence="1">
    <location>
        <begin position="194"/>
        <end position="214"/>
    </location>
</feature>
<feature type="transmembrane region" description="Helical" evidence="1">
    <location>
        <begin position="136"/>
        <end position="155"/>
    </location>
</feature>
<feature type="transmembrane region" description="Helical" evidence="1">
    <location>
        <begin position="10"/>
        <end position="27"/>
    </location>
</feature>
<name>A0A7Z0IME7_9ACTN</name>
<feature type="transmembrane region" description="Helical" evidence="1">
    <location>
        <begin position="254"/>
        <end position="274"/>
    </location>
</feature>
<comment type="caution">
    <text evidence="2">The sequence shown here is derived from an EMBL/GenBank/DDBJ whole genome shotgun (WGS) entry which is preliminary data.</text>
</comment>
<protein>
    <recommendedName>
        <fullName evidence="4">Glycosyltransferase RgtA/B/C/D-like domain-containing protein</fullName>
    </recommendedName>
</protein>
<feature type="transmembrane region" description="Helical" evidence="1">
    <location>
        <begin position="286"/>
        <end position="306"/>
    </location>
</feature>
<evidence type="ECO:0000256" key="1">
    <source>
        <dbReference type="SAM" id="Phobius"/>
    </source>
</evidence>
<keyword evidence="1" id="KW-0812">Transmembrane</keyword>
<feature type="transmembrane region" description="Helical" evidence="1">
    <location>
        <begin position="312"/>
        <end position="335"/>
    </location>
</feature>
<keyword evidence="1" id="KW-1133">Transmembrane helix</keyword>
<reference evidence="2 3" key="1">
    <citation type="submission" date="2020-07" db="EMBL/GenBank/DDBJ databases">
        <title>Sequencing the genomes of 1000 actinobacteria strains.</title>
        <authorList>
            <person name="Klenk H.-P."/>
        </authorList>
    </citation>
    <scope>NUCLEOTIDE SEQUENCE [LARGE SCALE GENOMIC DNA]</scope>
    <source>
        <strain evidence="2 3">DSM 103164</strain>
    </source>
</reference>
<dbReference type="RefSeq" id="WP_179446198.1">
    <property type="nucleotide sequence ID" value="NZ_JACBZS010000001.1"/>
</dbReference>
<evidence type="ECO:0000313" key="2">
    <source>
        <dbReference type="EMBL" id="NYI72543.1"/>
    </source>
</evidence>
<feature type="transmembrane region" description="Helical" evidence="1">
    <location>
        <begin position="86"/>
        <end position="105"/>
    </location>
</feature>
<gene>
    <name evidence="2" type="ORF">GGQ54_003103</name>
</gene>
<sequence length="504" mass="53858">MFTRLHPSRWWLPVLGAVLGGAAFWLVRDSLGDDIYITLSYARNLAVRGEWGLVPGITANSATSPLNVLTLAALTRASLLSGAPHAVAALGAQSVLAGALLGWAWSRLVRAARMPGWVGAVGLVGAATNPYVVSSLGLEVLLIPTALAWLVVAAVERRPVLYGIVAGLAVLVRLDLIVFVLVIAVAAGAIRRRLWLSAAVGVAVTVPWFAYSWVALGSFIPDTLVIKQAQRGLFGEWTFTTGLVRHFHSDPVRVLVAVAIAALGITLTLAWFGVRFARRWDSFGVPSAFAALGCGAIGYYVAYSLLGVGPYSWYYVAPITGLTMAAVLLLGRWYALARGSADLSVRVPLAALCACAALAAAGIAIDVRPGVPWPSSRVTGNWASAAEYARIGRAVGERVGDAGVSGPGEIGTLSYFCECRIYDRFSDRGRTAQTIRERLAGAGTVERALLEFNYRWLDLDQQPRPTEFMLRYASDHAKGPDVWNVSESTRGDGHFALVRADEAR</sequence>
<evidence type="ECO:0008006" key="4">
    <source>
        <dbReference type="Google" id="ProtNLM"/>
    </source>
</evidence>
<evidence type="ECO:0000313" key="3">
    <source>
        <dbReference type="Proteomes" id="UP000527616"/>
    </source>
</evidence>
<organism evidence="2 3">
    <name type="scientific">Naumannella cuiyingiana</name>
    <dbReference type="NCBI Taxonomy" id="1347891"/>
    <lineage>
        <taxon>Bacteria</taxon>
        <taxon>Bacillati</taxon>
        <taxon>Actinomycetota</taxon>
        <taxon>Actinomycetes</taxon>
        <taxon>Propionibacteriales</taxon>
        <taxon>Propionibacteriaceae</taxon>
        <taxon>Naumannella</taxon>
    </lineage>
</organism>
<accession>A0A7Z0IME7</accession>
<dbReference type="Proteomes" id="UP000527616">
    <property type="component" value="Unassembled WGS sequence"/>
</dbReference>
<proteinExistence type="predicted"/>
<keyword evidence="3" id="KW-1185">Reference proteome</keyword>
<dbReference type="EMBL" id="JACBZS010000001">
    <property type="protein sequence ID" value="NYI72543.1"/>
    <property type="molecule type" value="Genomic_DNA"/>
</dbReference>
<feature type="transmembrane region" description="Helical" evidence="1">
    <location>
        <begin position="347"/>
        <end position="365"/>
    </location>
</feature>
<keyword evidence="1" id="KW-0472">Membrane</keyword>
<feature type="transmembrane region" description="Helical" evidence="1">
    <location>
        <begin position="161"/>
        <end position="187"/>
    </location>
</feature>